<feature type="region of interest" description="Disordered" evidence="1">
    <location>
        <begin position="21"/>
        <end position="41"/>
    </location>
</feature>
<reference evidence="3 4" key="1">
    <citation type="submission" date="2018-08" db="EMBL/GenBank/DDBJ databases">
        <title>Genomic Encyclopedia of Archaeal and Bacterial Type Strains, Phase II (KMG-II): from individual species to whole genera.</title>
        <authorList>
            <person name="Goeker M."/>
        </authorList>
    </citation>
    <scope>NUCLEOTIDE SEQUENCE [LARGE SCALE GENOMIC DNA]</scope>
    <source>
        <strain evidence="3 4">DSM 15986</strain>
    </source>
</reference>
<dbReference type="Proteomes" id="UP000256405">
    <property type="component" value="Unassembled WGS sequence"/>
</dbReference>
<feature type="region of interest" description="Disordered" evidence="1">
    <location>
        <begin position="109"/>
        <end position="140"/>
    </location>
</feature>
<dbReference type="Pfam" id="PF16231">
    <property type="entry name" value="DUF4890"/>
    <property type="match status" value="1"/>
</dbReference>
<gene>
    <name evidence="3" type="ORF">C8N25_11195</name>
</gene>
<name>A0A3E0DUQ2_9BACT</name>
<dbReference type="AlphaFoldDB" id="A0A3E0DUQ2"/>
<sequence length="140" mass="16198">MKRWIYVTGLMVMISLSTMAQRKGGERPSPEERANRSTEQMAEKLALTEAQKQQLLAINLEFAKKNEVERKAEMEARKVEMDARKAEMKEQDAKIQAVLTEEQRTKWAELKAERMDDPRRRRPNAQIEADPRRGNRGGGN</sequence>
<dbReference type="InterPro" id="IPR032612">
    <property type="entry name" value="DUF4890"/>
</dbReference>
<keyword evidence="2" id="KW-0732">Signal</keyword>
<dbReference type="Gene3D" id="1.20.120.1490">
    <property type="match status" value="1"/>
</dbReference>
<evidence type="ECO:0000313" key="4">
    <source>
        <dbReference type="Proteomes" id="UP000256405"/>
    </source>
</evidence>
<feature type="compositionally biased region" description="Basic and acidic residues" evidence="1">
    <location>
        <begin position="23"/>
        <end position="36"/>
    </location>
</feature>
<comment type="caution">
    <text evidence="3">The sequence shown here is derived from an EMBL/GenBank/DDBJ whole genome shotgun (WGS) entry which is preliminary data.</text>
</comment>
<dbReference type="OrthoDB" id="978077at2"/>
<protein>
    <submittedName>
        <fullName evidence="3">Uncharacterized protein DUF4890</fullName>
    </submittedName>
</protein>
<evidence type="ECO:0000256" key="2">
    <source>
        <dbReference type="SAM" id="SignalP"/>
    </source>
</evidence>
<evidence type="ECO:0000256" key="1">
    <source>
        <dbReference type="SAM" id="MobiDB-lite"/>
    </source>
</evidence>
<keyword evidence="4" id="KW-1185">Reference proteome</keyword>
<dbReference type="RefSeq" id="WP_086540220.1">
    <property type="nucleotide sequence ID" value="NZ_MSSW01000008.1"/>
</dbReference>
<feature type="chain" id="PRO_5017788247" evidence="2">
    <location>
        <begin position="21"/>
        <end position="140"/>
    </location>
</feature>
<accession>A0A3E0DUQ2</accession>
<evidence type="ECO:0000313" key="3">
    <source>
        <dbReference type="EMBL" id="REG87116.1"/>
    </source>
</evidence>
<feature type="compositionally biased region" description="Basic and acidic residues" evidence="1">
    <location>
        <begin position="109"/>
        <end position="119"/>
    </location>
</feature>
<dbReference type="EMBL" id="QUNF01000011">
    <property type="protein sequence ID" value="REG87116.1"/>
    <property type="molecule type" value="Genomic_DNA"/>
</dbReference>
<organism evidence="3 4">
    <name type="scientific">Algoriphagus antarcticus</name>
    <dbReference type="NCBI Taxonomy" id="238540"/>
    <lineage>
        <taxon>Bacteria</taxon>
        <taxon>Pseudomonadati</taxon>
        <taxon>Bacteroidota</taxon>
        <taxon>Cytophagia</taxon>
        <taxon>Cytophagales</taxon>
        <taxon>Cyclobacteriaceae</taxon>
        <taxon>Algoriphagus</taxon>
    </lineage>
</organism>
<feature type="signal peptide" evidence="2">
    <location>
        <begin position="1"/>
        <end position="20"/>
    </location>
</feature>
<proteinExistence type="predicted"/>